<organism evidence="1 2">
    <name type="scientific">Serbia mononega-like virus 1</name>
    <dbReference type="NCBI Taxonomy" id="2771455"/>
    <lineage>
        <taxon>Viruses</taxon>
        <taxon>Riboviria</taxon>
        <taxon>Orthornavirae</taxon>
        <taxon>Negarnaviricota</taxon>
        <taxon>Haploviricotina</taxon>
        <taxon>Monjiviricetes</taxon>
        <taxon>Mononegavirales</taxon>
        <taxon>Xinmoviridae</taxon>
        <taxon>Culivirus</taxon>
        <taxon>Culivirus belgradiense</taxon>
    </lineage>
</organism>
<dbReference type="EMBL" id="MT822181">
    <property type="protein sequence ID" value="QNS17447.1"/>
    <property type="molecule type" value="Viral_cRNA"/>
</dbReference>
<protein>
    <submittedName>
        <fullName evidence="1">Nucleoprotein</fullName>
    </submittedName>
</protein>
<evidence type="ECO:0000313" key="1">
    <source>
        <dbReference type="EMBL" id="QNS17447.1"/>
    </source>
</evidence>
<sequence>MVLEYKKDNHESFVGVKNAIFKAKVEEGATVRDKILVGEKLHFLHYYQGEGDESDIYYVTEAMKDLLGRSSGIDAKADKINELAFVVSSVPYAPRHIFSFNNLELAIKEYFKVGGTRKLDIKYSLKAKTKGFNLMAVLAPLTILPNFADCMTEYSFNKDAGVEYLTVAVTEFADYLESGVTSTSEAVSFNIDEWKVLAFTIIFCFNKTADLANLTTAIKNRLNAIKNAGHLRYDTARFLEKIDIASFVTLSTEMADYPKLKTAIYSYMLANSDPICRHLAIVLKNANLSAFSAVVAFLGADQLTKLHLHSSIMREWHLFIAKKEKLIEQYGELGLIYHKLICPDDTTAMTTDIPMLTAAGKLWCRQNGMSTLANLKIKQDKYPPIYDQLVQDILPQKYQAQAMDLQLFKNLVKGCGLKLANLSDADWLDLFNTVV</sequence>
<dbReference type="Proteomes" id="UP001229759">
    <property type="component" value="Segment"/>
</dbReference>
<name>A0A7H1C8Z2_9MONO</name>
<keyword evidence="2" id="KW-1185">Reference proteome</keyword>
<evidence type="ECO:0000313" key="2">
    <source>
        <dbReference type="Proteomes" id="UP001229759"/>
    </source>
</evidence>
<reference evidence="1" key="1">
    <citation type="journal article" date="2020" name="Viruses">
        <title>Depicting the RNA Virome of Hematophagous Arthropods from Belgrade, Serbia.</title>
        <authorList>
            <person name="Stanojevic M."/>
            <person name="Li K."/>
            <person name="Stamenkovic G."/>
            <person name="Ilic B."/>
            <person name="Paunovic M."/>
            <person name="Pesic B."/>
            <person name="Maslovara I.D."/>
            <person name="Siljic M."/>
            <person name="Cirkovic V."/>
            <person name="Zhang Y."/>
        </authorList>
    </citation>
    <scope>NUCLEOTIDE SEQUENCE</scope>
    <source>
        <strain evidence="1">1</strain>
    </source>
</reference>
<proteinExistence type="predicted"/>
<accession>A0A7H1C8Z2</accession>